<dbReference type="EMBL" id="WIXE01004425">
    <property type="protein sequence ID" value="KAK5983058.1"/>
    <property type="molecule type" value="Genomic_DNA"/>
</dbReference>
<accession>A0AAN8ITN0</accession>
<dbReference type="GO" id="GO:0030667">
    <property type="term" value="C:secretory granule membrane"/>
    <property type="evidence" value="ECO:0007669"/>
    <property type="project" value="TreeGrafter"/>
</dbReference>
<dbReference type="GO" id="GO:0051209">
    <property type="term" value="P:release of sequestered calcium ion into cytosol"/>
    <property type="evidence" value="ECO:0007669"/>
    <property type="project" value="TreeGrafter"/>
</dbReference>
<proteinExistence type="predicted"/>
<dbReference type="GO" id="GO:0005886">
    <property type="term" value="C:plasma membrane"/>
    <property type="evidence" value="ECO:0007669"/>
    <property type="project" value="TreeGrafter"/>
</dbReference>
<sequence length="204" mass="23091">MFSSILQNLSMLHGSCLKRSQSPKHWYRVDQCIKRLRKWAEENKISVPTNNAMSPFATVPTVKQRWQCAANSARFISQHSISMRNRTNSLMMPVPGFPTARQAPSDKVANVVTCYHMMIGEFKFYLLPLHSAEGSVLVDVLHTPDLLFPVGSVLREQCAKGAVISKLIQHCKTLMQNKQDNLCARVLQTLCRMCSCTKHNLSEQ</sequence>
<keyword evidence="2" id="KW-1185">Reference proteome</keyword>
<dbReference type="GO" id="GO:0070679">
    <property type="term" value="F:inositol 1,4,5 trisphosphate binding"/>
    <property type="evidence" value="ECO:0007669"/>
    <property type="project" value="TreeGrafter"/>
</dbReference>
<name>A0AAN8ITN0_TRICO</name>
<dbReference type="AlphaFoldDB" id="A0AAN8ITN0"/>
<dbReference type="PANTHER" id="PTHR13715:SF102">
    <property type="entry name" value="INOSITOL 1,4,5-TRISPHOSPHATE RECEPTOR"/>
    <property type="match status" value="1"/>
</dbReference>
<evidence type="ECO:0000313" key="1">
    <source>
        <dbReference type="EMBL" id="KAK5983058.1"/>
    </source>
</evidence>
<dbReference type="GO" id="GO:0005220">
    <property type="term" value="F:inositol 1,4,5-trisphosphate-gated calcium channel activity"/>
    <property type="evidence" value="ECO:0007669"/>
    <property type="project" value="TreeGrafter"/>
</dbReference>
<gene>
    <name evidence="1" type="ORF">GCK32_017242</name>
</gene>
<dbReference type="Proteomes" id="UP001331761">
    <property type="component" value="Unassembled WGS sequence"/>
</dbReference>
<dbReference type="GO" id="GO:0005509">
    <property type="term" value="F:calcium ion binding"/>
    <property type="evidence" value="ECO:0007669"/>
    <property type="project" value="TreeGrafter"/>
</dbReference>
<organism evidence="1 2">
    <name type="scientific">Trichostrongylus colubriformis</name>
    <name type="common">Black scour worm</name>
    <dbReference type="NCBI Taxonomy" id="6319"/>
    <lineage>
        <taxon>Eukaryota</taxon>
        <taxon>Metazoa</taxon>
        <taxon>Ecdysozoa</taxon>
        <taxon>Nematoda</taxon>
        <taxon>Chromadorea</taxon>
        <taxon>Rhabditida</taxon>
        <taxon>Rhabditina</taxon>
        <taxon>Rhabditomorpha</taxon>
        <taxon>Strongyloidea</taxon>
        <taxon>Trichostrongylidae</taxon>
        <taxon>Trichostrongylus</taxon>
    </lineage>
</organism>
<dbReference type="GO" id="GO:0005789">
    <property type="term" value="C:endoplasmic reticulum membrane"/>
    <property type="evidence" value="ECO:0007669"/>
    <property type="project" value="TreeGrafter"/>
</dbReference>
<protein>
    <submittedName>
        <fullName evidence="1">Uncharacterized protein</fullName>
    </submittedName>
</protein>
<dbReference type="GO" id="GO:0035091">
    <property type="term" value="F:phosphatidylinositol binding"/>
    <property type="evidence" value="ECO:0007669"/>
    <property type="project" value="TreeGrafter"/>
</dbReference>
<reference evidence="1 2" key="1">
    <citation type="submission" date="2019-10" db="EMBL/GenBank/DDBJ databases">
        <title>Assembly and Annotation for the nematode Trichostrongylus colubriformis.</title>
        <authorList>
            <person name="Martin J."/>
        </authorList>
    </citation>
    <scope>NUCLEOTIDE SEQUENCE [LARGE SCALE GENOMIC DNA]</scope>
    <source>
        <strain evidence="1">G859</strain>
        <tissue evidence="1">Whole worm</tissue>
    </source>
</reference>
<feature type="non-terminal residue" evidence="1">
    <location>
        <position position="204"/>
    </location>
</feature>
<comment type="caution">
    <text evidence="1">The sequence shown here is derived from an EMBL/GenBank/DDBJ whole genome shotgun (WGS) entry which is preliminary data.</text>
</comment>
<dbReference type="GO" id="GO:0016529">
    <property type="term" value="C:sarcoplasmic reticulum"/>
    <property type="evidence" value="ECO:0007669"/>
    <property type="project" value="TreeGrafter"/>
</dbReference>
<evidence type="ECO:0000313" key="2">
    <source>
        <dbReference type="Proteomes" id="UP001331761"/>
    </source>
</evidence>
<dbReference type="PANTHER" id="PTHR13715">
    <property type="entry name" value="RYANODINE RECEPTOR AND IP3 RECEPTOR"/>
    <property type="match status" value="1"/>
</dbReference>
<dbReference type="InterPro" id="IPR015925">
    <property type="entry name" value="Ryanodine_IP3_receptor"/>
</dbReference>